<sequence length="46" mass="4824">MIAAFRLNLIRSLAMLLGTGMAAIAAAGFDAVKKITRSFLPFLLAG</sequence>
<dbReference type="EMBL" id="CP126116">
    <property type="protein sequence ID" value="WHZ56813.1"/>
    <property type="molecule type" value="Genomic_DNA"/>
</dbReference>
<proteinExistence type="predicted"/>
<evidence type="ECO:0000313" key="1">
    <source>
        <dbReference type="EMBL" id="WHZ56813.1"/>
    </source>
</evidence>
<dbReference type="Proteomes" id="UP001226091">
    <property type="component" value="Chromosome"/>
</dbReference>
<gene>
    <name evidence="1" type="ORF">QLQ22_19280</name>
</gene>
<name>A0ACD4R8Y6_9BACI</name>
<reference evidence="2" key="1">
    <citation type="journal article" date="2025" name="Aquaculture">
        <title>Assessment of the bioflocculant production and safety properties of Metabacillus hrfriensis sp. nov. based on phenotypic and whole-genome sequencing analysis.</title>
        <authorList>
            <person name="Zhang R."/>
            <person name="Zhao Z."/>
            <person name="Luo L."/>
            <person name="Wang S."/>
            <person name="Guo K."/>
            <person name="Xu W."/>
        </authorList>
    </citation>
    <scope>NUCLEOTIDE SEQUENCE [LARGE SCALE GENOMIC DNA]</scope>
    <source>
        <strain evidence="2">CT-WN-B3</strain>
    </source>
</reference>
<organism evidence="1 2">
    <name type="scientific">Metabacillus hrfriensis</name>
    <dbReference type="NCBI Taxonomy" id="3048891"/>
    <lineage>
        <taxon>Bacteria</taxon>
        <taxon>Bacillati</taxon>
        <taxon>Bacillota</taxon>
        <taxon>Bacilli</taxon>
        <taxon>Bacillales</taxon>
        <taxon>Bacillaceae</taxon>
        <taxon>Metabacillus</taxon>
    </lineage>
</organism>
<keyword evidence="2" id="KW-1185">Reference proteome</keyword>
<protein>
    <submittedName>
        <fullName evidence="1">Uncharacterized protein</fullName>
    </submittedName>
</protein>
<evidence type="ECO:0000313" key="2">
    <source>
        <dbReference type="Proteomes" id="UP001226091"/>
    </source>
</evidence>
<accession>A0ACD4R8Y6</accession>